<feature type="region of interest" description="Disordered" evidence="1">
    <location>
        <begin position="185"/>
        <end position="208"/>
    </location>
</feature>
<dbReference type="GO" id="GO:0004519">
    <property type="term" value="F:endonuclease activity"/>
    <property type="evidence" value="ECO:0007669"/>
    <property type="project" value="TreeGrafter"/>
</dbReference>
<accession>A0AAD1TZG5</accession>
<dbReference type="InterPro" id="IPR036063">
    <property type="entry name" value="Smr_dom_sf"/>
</dbReference>
<dbReference type="SUPFAM" id="SSF160443">
    <property type="entry name" value="SMR domain-like"/>
    <property type="match status" value="1"/>
</dbReference>
<feature type="region of interest" description="Disordered" evidence="1">
    <location>
        <begin position="1"/>
        <end position="44"/>
    </location>
</feature>
<dbReference type="PANTHER" id="PTHR46535">
    <property type="entry name" value="NEDD4-BINDING PROTEIN 2"/>
    <property type="match status" value="1"/>
</dbReference>
<dbReference type="Pfam" id="PF08590">
    <property type="entry name" value="DUF1771"/>
    <property type="match status" value="1"/>
</dbReference>
<dbReference type="Pfam" id="PF01713">
    <property type="entry name" value="Smr"/>
    <property type="match status" value="1"/>
</dbReference>
<feature type="region of interest" description="Disordered" evidence="1">
    <location>
        <begin position="63"/>
        <end position="82"/>
    </location>
</feature>
<dbReference type="GO" id="GO:0005634">
    <property type="term" value="C:nucleus"/>
    <property type="evidence" value="ECO:0007669"/>
    <property type="project" value="TreeGrafter"/>
</dbReference>
<dbReference type="AlphaFoldDB" id="A0AAD1TZG5"/>
<organism evidence="3 4">
    <name type="scientific">Euplotes crassus</name>
    <dbReference type="NCBI Taxonomy" id="5936"/>
    <lineage>
        <taxon>Eukaryota</taxon>
        <taxon>Sar</taxon>
        <taxon>Alveolata</taxon>
        <taxon>Ciliophora</taxon>
        <taxon>Intramacronucleata</taxon>
        <taxon>Spirotrichea</taxon>
        <taxon>Hypotrichia</taxon>
        <taxon>Euplotida</taxon>
        <taxon>Euplotidae</taxon>
        <taxon>Moneuplotes</taxon>
    </lineage>
</organism>
<reference evidence="3" key="1">
    <citation type="submission" date="2023-07" db="EMBL/GenBank/DDBJ databases">
        <authorList>
            <consortium name="AG Swart"/>
            <person name="Singh M."/>
            <person name="Singh A."/>
            <person name="Seah K."/>
            <person name="Emmerich C."/>
        </authorList>
    </citation>
    <scope>NUCLEOTIDE SEQUENCE</scope>
    <source>
        <strain evidence="3">DP1</strain>
    </source>
</reference>
<dbReference type="InterPro" id="IPR052772">
    <property type="entry name" value="Endo/PolyKinase_Domain-Protein"/>
</dbReference>
<dbReference type="SMART" id="SM00463">
    <property type="entry name" value="SMR"/>
    <property type="match status" value="1"/>
</dbReference>
<keyword evidence="4" id="KW-1185">Reference proteome</keyword>
<dbReference type="PROSITE" id="PS50828">
    <property type="entry name" value="SMR"/>
    <property type="match status" value="1"/>
</dbReference>
<evidence type="ECO:0000313" key="4">
    <source>
        <dbReference type="Proteomes" id="UP001295684"/>
    </source>
</evidence>
<evidence type="ECO:0000313" key="3">
    <source>
        <dbReference type="EMBL" id="CAI2358938.1"/>
    </source>
</evidence>
<feature type="domain" description="Smr" evidence="2">
    <location>
        <begin position="593"/>
        <end position="679"/>
    </location>
</feature>
<dbReference type="InterPro" id="IPR002625">
    <property type="entry name" value="Smr_dom"/>
</dbReference>
<gene>
    <name evidence="3" type="ORF">ECRASSUSDP1_LOCUS222</name>
</gene>
<dbReference type="Proteomes" id="UP001295684">
    <property type="component" value="Unassembled WGS sequence"/>
</dbReference>
<dbReference type="Gene3D" id="3.30.1370.110">
    <property type="match status" value="1"/>
</dbReference>
<dbReference type="InterPro" id="IPR013899">
    <property type="entry name" value="DUF1771"/>
</dbReference>
<comment type="caution">
    <text evidence="3">The sequence shown here is derived from an EMBL/GenBank/DDBJ whole genome shotgun (WGS) entry which is preliminary data.</text>
</comment>
<evidence type="ECO:0000259" key="2">
    <source>
        <dbReference type="PROSITE" id="PS50828"/>
    </source>
</evidence>
<feature type="compositionally biased region" description="Basic residues" evidence="1">
    <location>
        <begin position="10"/>
        <end position="21"/>
    </location>
</feature>
<dbReference type="PANTHER" id="PTHR46535:SF1">
    <property type="entry name" value="NEDD4-BINDING PROTEIN 2"/>
    <property type="match status" value="1"/>
</dbReference>
<proteinExistence type="predicted"/>
<protein>
    <recommendedName>
        <fullName evidence="2">Smr domain-containing protein</fullName>
    </recommendedName>
</protein>
<evidence type="ECO:0000256" key="1">
    <source>
        <dbReference type="SAM" id="MobiDB-lite"/>
    </source>
</evidence>
<sequence>MEVQPITTKNKQRRRNKKRDRNNRNNRNNPRGSQKIKNDWEQEHNDKFMKTGSKIASHVGTGLQTEGFSEGNKPPSCQKNGDDEMKQQEFEHLVEMFGKEIEREVIRMCWESSNSDYEQTIMALSCMTCQKEDEKQDFVDYSEEVPQSFEKYSQFDNPSENFEVSYNENDVEENQDAFEEFKIGEESKEHEENELGASRTNNPFTDAFNDFKYREPDEEEMKESKRIADSYMELQEREENEWFMEQEKKLLQTLIDDCQLTEYLGEGVLDEETLKLIIETSTSSPTTSQPSTSSLEEPIQDFYTMSGKKNKKRRNKKKKNASPMISAEKFIPQIPINTEKPFDETNIAEEAVDFANDSSLQYLISQQILADQENKMYSEYQYDQQEFPSLLKGDDLKHIRRKKAFAVNEWTKTKGTQGSLGCGDDLEAEQIRKIKKVFPALHTDIINTAYMQLGNSQLVIDYLKIYYKSNFNENHKDVMKSNIKPIKSKIPRPPAFGGKPRSTPIVIKNSEIPVIAHHDDYDDIREQEKEYGEKMKYHFNLASKAYRRGDGATAKREAQEGNRYKNLFLQERYLNVHRTLASKNSHLNRAESIDLHGLHRNEVEYVLEHFINDIQSKLSTGEIVPNMGARRGHMVTIITGKGNNSKNNKSVIKIEVKEYLRCKGIGFKESDGYFTISIV</sequence>
<name>A0AAD1TZG5_EUPCR</name>
<dbReference type="EMBL" id="CAMPGE010000208">
    <property type="protein sequence ID" value="CAI2358938.1"/>
    <property type="molecule type" value="Genomic_DNA"/>
</dbReference>